<evidence type="ECO:0000256" key="1">
    <source>
        <dbReference type="SAM" id="MobiDB-lite"/>
    </source>
</evidence>
<dbReference type="InterPro" id="IPR055239">
    <property type="entry name" value="TS_C"/>
</dbReference>
<accession>V5BBI8</accession>
<dbReference type="EMBL" id="AYLP01000128">
    <property type="protein sequence ID" value="ESS63432.1"/>
    <property type="molecule type" value="Genomic_DNA"/>
</dbReference>
<dbReference type="Proteomes" id="UP000017861">
    <property type="component" value="Unassembled WGS sequence"/>
</dbReference>
<reference evidence="3 4" key="1">
    <citation type="journal article" date="2014" name="Genome Announc.">
        <title>Trypanosoma cruzi Clone Dm28c Draft Genome Sequence.</title>
        <authorList>
            <person name="Grisard E.C."/>
            <person name="Teixeira S.M."/>
            <person name="de Almeida L.G."/>
            <person name="Stoco P.H."/>
            <person name="Gerber A.L."/>
            <person name="Talavera-Lopez C."/>
            <person name="Lima O.C."/>
            <person name="Andersson B."/>
            <person name="de Vasconcelos A.T."/>
        </authorList>
    </citation>
    <scope>NUCLEOTIDE SEQUENCE [LARGE SCALE GENOMIC DNA]</scope>
    <source>
        <strain evidence="3 4">Dm28c</strain>
    </source>
</reference>
<dbReference type="AlphaFoldDB" id="V5BBI8"/>
<dbReference type="InterPro" id="IPR013320">
    <property type="entry name" value="ConA-like_dom_sf"/>
</dbReference>
<evidence type="ECO:0000313" key="4">
    <source>
        <dbReference type="Proteomes" id="UP000017861"/>
    </source>
</evidence>
<name>V5BBI8_TRYCR</name>
<feature type="compositionally biased region" description="Polar residues" evidence="1">
    <location>
        <begin position="303"/>
        <end position="323"/>
    </location>
</feature>
<proteinExistence type="predicted"/>
<dbReference type="OrthoDB" id="10355088at2759"/>
<dbReference type="InterPro" id="IPR008377">
    <property type="entry name" value="Sialidase_trypan"/>
</dbReference>
<evidence type="ECO:0000259" key="2">
    <source>
        <dbReference type="Pfam" id="PF22925"/>
    </source>
</evidence>
<dbReference type="InterPro" id="IPR036278">
    <property type="entry name" value="Sialidase_sf"/>
</dbReference>
<dbReference type="VEuPathDB" id="TriTrypDB:TCDM_08778"/>
<dbReference type="InterPro" id="IPR021287">
    <property type="entry name" value="Trans-sialidase_CS"/>
</dbReference>
<dbReference type="SUPFAM" id="SSF50939">
    <property type="entry name" value="Sialidases"/>
    <property type="match status" value="1"/>
</dbReference>
<sequence length="391" mass="41309">MVSVRLTEQLKRVKDVLATWKEVDKSVSQLCPTSSATVSKSPKNACGAVKITDGLVGFLSGDFSDNTWKDEYLGVNATVTKKDGTATVATENPDGVAFKGRGAWAEWPVGAQGENQLYHFANYNFTLVATVSIHEAPEGDTSIPLMGAKLNDSENTVLLGLSYDSQNKWQVLCSDGNTKDISSTWEPQTQYQVAIVLQNGTQGSVYVDGKRVEGVPFDLKYKGSKVISHFYIGGDVGNAENTGSREGVSVTVRNVLLYNRPLGDTEIDALNPNKAPISPPEDLTAAVVVDIPSTVVSGPVAQKTVSASTPGESTVNHESNVSSGEDEETVGGTDAQEEAIHSQVREVNATALNSSPGNVSQGNNSDAGTVRGSGVLPSLLLLLGMWGFAAL</sequence>
<dbReference type="Gene3D" id="2.60.120.200">
    <property type="match status" value="1"/>
</dbReference>
<dbReference type="Gene3D" id="2.120.10.10">
    <property type="match status" value="1"/>
</dbReference>
<feature type="region of interest" description="Disordered" evidence="1">
    <location>
        <begin position="302"/>
        <end position="335"/>
    </location>
</feature>
<organism evidence="3 4">
    <name type="scientific">Trypanosoma cruzi Dm28c</name>
    <dbReference type="NCBI Taxonomy" id="1416333"/>
    <lineage>
        <taxon>Eukaryota</taxon>
        <taxon>Discoba</taxon>
        <taxon>Euglenozoa</taxon>
        <taxon>Kinetoplastea</taxon>
        <taxon>Metakinetoplastina</taxon>
        <taxon>Trypanosomatida</taxon>
        <taxon>Trypanosomatidae</taxon>
        <taxon>Trypanosoma</taxon>
        <taxon>Schizotrypanum</taxon>
    </lineage>
</organism>
<dbReference type="Pfam" id="PF22925">
    <property type="entry name" value="TS_C"/>
    <property type="match status" value="1"/>
</dbReference>
<dbReference type="GO" id="GO:0004308">
    <property type="term" value="F:exo-alpha-sialidase activity"/>
    <property type="evidence" value="ECO:0007669"/>
    <property type="project" value="InterPro"/>
</dbReference>
<dbReference type="PRINTS" id="PR01803">
    <property type="entry name" value="TCSIALIDASE"/>
</dbReference>
<comment type="caution">
    <text evidence="3">The sequence shown here is derived from an EMBL/GenBank/DDBJ whole genome shotgun (WGS) entry which is preliminary data.</text>
</comment>
<dbReference type="Pfam" id="PF11052">
    <property type="entry name" value="Tr-sialidase_C"/>
    <property type="match status" value="1"/>
</dbReference>
<protein>
    <submittedName>
        <fullName evidence="3">Trans-sialidase</fullName>
    </submittedName>
</protein>
<gene>
    <name evidence="3" type="ORF">TCDM_08778</name>
</gene>
<evidence type="ECO:0000313" key="3">
    <source>
        <dbReference type="EMBL" id="ESS63432.1"/>
    </source>
</evidence>
<feature type="domain" description="Trans-sialidase C-terminal" evidence="2">
    <location>
        <begin position="51"/>
        <end position="264"/>
    </location>
</feature>
<dbReference type="SUPFAM" id="SSF49899">
    <property type="entry name" value="Concanavalin A-like lectins/glucanases"/>
    <property type="match status" value="1"/>
</dbReference>